<sequence length="1041" mass="115881">MVKTIGSNGFEVGFTAFDINFNRNAIVASNILGRLKIPKLKDASGNDALIDINGHLNEEGYFNLTASEVQGIPLSLFDFVTINILSLELGKEDDKFYIGTSCEIWFENPIMNKILNGQKIVIPRLRIYDNGSMEIVGGNSFIPTNISLNLGPIEIAVTGIHFGSYQQEHDGKMRKYNYWGFDGAISLDPLGIDARGEGVKYYYTVDNDEKDENDNPKYSGGDSFLRIQTIEIDLVIPGTAGPDAAVAIIHGMVSIPEPGESQEYIGEVSLKLPKAKIAGSAAMRLQPRYPAFVVDASVDLPAPIPIGPLGIYGFRGLLGFRYVAEKEAVGLVSGEDTWYDYYKYPPKGVDISKFSGPERTSDYDFPFSVGAGAVIGTSFDSGTIISVRAMLLLSLPTLFLVEGRASILSARLGLDDNREPPFFAFVAWGDNSIEMGLGADYRLPLNNGEIIDLYAEVQSGFFFNNPRAWYVNFGTRDNPITARVLTIITAQSYLMLSATGIEAGARVEFDLRKRFGPARVRIYAYLEMGGFVSFERPQIGGYIALGGMIDINIWIVGITIGLDALFSVEAAKPFLIYAEIRIRVCVRIVFKVCKSFTVKLKWEKSGELDTQPIAPLPYKVAEYTLNRTKELVQGVHMLTNESFELTHKIDWVKLNQVTPWEPNHSEIDAIIPLDTYIDIKAAKGLIPGAVFSKIGGHTGGADNFTDLIPPQRVVRGGREIRQVKHKYSIEDIEIKAWTGSNWMDYHPFEAVVKAEDRNLVSNLRIGYWQRTGNQYDAIRLLATTPFSYTEAGEPGWLVPEQYGITPSELFCKSVRKDYDCANVLNKALGTTYYPPTQYTGHYINGAYFTLEGNFETLVTVNPDGTQNATISEDNFKITDTQNNFDFAKSIEFDNGNSLVIILQEPTLEVKLKLSTLAEGVTIRYYKSLGVENFNPIYEQIHEDYKSSAQLQQEVEYAHETEFIAKVVIEPRANSNSSESDCDICRLQDLLEQKLEECLEDRTNFGLNCLEEFADIIVSCGGVYADECDTVQYYDNMIIGSL</sequence>
<proteinExistence type="predicted"/>
<organism evidence="1 2">
    <name type="scientific">Subsaximicrobium wynnwilliamsii</name>
    <dbReference type="NCBI Taxonomy" id="291179"/>
    <lineage>
        <taxon>Bacteria</taxon>
        <taxon>Pseudomonadati</taxon>
        <taxon>Bacteroidota</taxon>
        <taxon>Flavobacteriia</taxon>
        <taxon>Flavobacteriales</taxon>
        <taxon>Flavobacteriaceae</taxon>
        <taxon>Subsaximicrobium</taxon>
    </lineage>
</organism>
<reference evidence="1 2" key="1">
    <citation type="submission" date="2019-08" db="EMBL/GenBank/DDBJ databases">
        <title>Genomes of Subsaximicrobium wynnwilliamsii strains.</title>
        <authorList>
            <person name="Bowman J.P."/>
        </authorList>
    </citation>
    <scope>NUCLEOTIDE SEQUENCE [LARGE SCALE GENOMIC DNA]</scope>
    <source>
        <strain evidence="1 2">2-80-2</strain>
    </source>
</reference>
<evidence type="ECO:0000313" key="2">
    <source>
        <dbReference type="Proteomes" id="UP000321578"/>
    </source>
</evidence>
<accession>A0A5C6ZDW1</accession>
<dbReference type="RefSeq" id="WP_147087555.1">
    <property type="nucleotide sequence ID" value="NZ_VORM01000020.1"/>
</dbReference>
<comment type="caution">
    <text evidence="1">The sequence shown here is derived from an EMBL/GenBank/DDBJ whole genome shotgun (WGS) entry which is preliminary data.</text>
</comment>
<dbReference type="Proteomes" id="UP000321578">
    <property type="component" value="Unassembled WGS sequence"/>
</dbReference>
<keyword evidence="2" id="KW-1185">Reference proteome</keyword>
<name>A0A5C6ZDW1_9FLAO</name>
<gene>
    <name evidence="1" type="ORF">ESY86_15790</name>
</gene>
<dbReference type="EMBL" id="VORO01000020">
    <property type="protein sequence ID" value="TXD87772.1"/>
    <property type="molecule type" value="Genomic_DNA"/>
</dbReference>
<dbReference type="AlphaFoldDB" id="A0A5C6ZDW1"/>
<evidence type="ECO:0000313" key="1">
    <source>
        <dbReference type="EMBL" id="TXD87772.1"/>
    </source>
</evidence>
<protein>
    <submittedName>
        <fullName evidence="1">Uncharacterized protein</fullName>
    </submittedName>
</protein>
<dbReference type="OrthoDB" id="1205007at2"/>